<dbReference type="EMBL" id="CAJNOK010000518">
    <property type="protein sequence ID" value="CAF0758829.1"/>
    <property type="molecule type" value="Genomic_DNA"/>
</dbReference>
<gene>
    <name evidence="2" type="ORF">OVA965_LOCUS2438</name>
    <name evidence="3" type="ORF">TMI583_LOCUS2438</name>
</gene>
<dbReference type="AlphaFoldDB" id="A0A8S2CNI1"/>
<sequence length="240" mass="28578">LPAWYSIVSTIRESLVATSSLLQVEKLEVHDELLGPMYNEQLPQSLLEKTRALINFYEKYKYLMPEQFKPLLRTTFDAFTENRKVEIDFVPAIKINFWAKQLNSFLNRSNQNRSALYELIKNEHLHAVLKWSRKTPECNKELEFRYSFSKIEMIFAQNRSENQTLLYGIARSIYYKHLYKQTQLSSYIVKTTVMWMCELMTFEDNGDKHYFYEKVNLPSVLHVQMALKLYNLRLRLCAVS</sequence>
<name>A0A8S2CNI1_9BILA</name>
<dbReference type="Pfam" id="PF03281">
    <property type="entry name" value="Mab-21"/>
    <property type="match status" value="1"/>
</dbReference>
<feature type="domain" description="Mab-21-like nucleotidyltransferase" evidence="1">
    <location>
        <begin position="80"/>
        <end position="153"/>
    </location>
</feature>
<accession>A0A8S2CNI1</accession>
<protein>
    <recommendedName>
        <fullName evidence="1">Mab-21-like nucleotidyltransferase domain-containing protein</fullName>
    </recommendedName>
</protein>
<reference evidence="2" key="1">
    <citation type="submission" date="2021-02" db="EMBL/GenBank/DDBJ databases">
        <authorList>
            <person name="Nowell W R."/>
        </authorList>
    </citation>
    <scope>NUCLEOTIDE SEQUENCE</scope>
</reference>
<dbReference type="InterPro" id="IPR046903">
    <property type="entry name" value="Mab-21-like_nuc_Trfase"/>
</dbReference>
<organism evidence="2 4">
    <name type="scientific">Didymodactylos carnosus</name>
    <dbReference type="NCBI Taxonomy" id="1234261"/>
    <lineage>
        <taxon>Eukaryota</taxon>
        <taxon>Metazoa</taxon>
        <taxon>Spiralia</taxon>
        <taxon>Gnathifera</taxon>
        <taxon>Rotifera</taxon>
        <taxon>Eurotatoria</taxon>
        <taxon>Bdelloidea</taxon>
        <taxon>Philodinida</taxon>
        <taxon>Philodinidae</taxon>
        <taxon>Didymodactylos</taxon>
    </lineage>
</organism>
<dbReference type="EMBL" id="CAJOBA010000518">
    <property type="protein sequence ID" value="CAF3538444.1"/>
    <property type="molecule type" value="Genomic_DNA"/>
</dbReference>
<evidence type="ECO:0000313" key="4">
    <source>
        <dbReference type="Proteomes" id="UP000677228"/>
    </source>
</evidence>
<evidence type="ECO:0000313" key="2">
    <source>
        <dbReference type="EMBL" id="CAF0758829.1"/>
    </source>
</evidence>
<dbReference type="Proteomes" id="UP000682733">
    <property type="component" value="Unassembled WGS sequence"/>
</dbReference>
<proteinExistence type="predicted"/>
<evidence type="ECO:0000259" key="1">
    <source>
        <dbReference type="Pfam" id="PF03281"/>
    </source>
</evidence>
<dbReference type="Proteomes" id="UP000677228">
    <property type="component" value="Unassembled WGS sequence"/>
</dbReference>
<feature type="non-terminal residue" evidence="2">
    <location>
        <position position="1"/>
    </location>
</feature>
<evidence type="ECO:0000313" key="3">
    <source>
        <dbReference type="EMBL" id="CAF3538444.1"/>
    </source>
</evidence>
<comment type="caution">
    <text evidence="2">The sequence shown here is derived from an EMBL/GenBank/DDBJ whole genome shotgun (WGS) entry which is preliminary data.</text>
</comment>